<dbReference type="RefSeq" id="WP_023789175.1">
    <property type="nucleotide sequence ID" value="NC_022998.1"/>
</dbReference>
<proteinExistence type="predicted"/>
<organism evidence="1 2">
    <name type="scientific">Spiroplasma apis B31</name>
    <dbReference type="NCBI Taxonomy" id="1276258"/>
    <lineage>
        <taxon>Bacteria</taxon>
        <taxon>Bacillati</taxon>
        <taxon>Mycoplasmatota</taxon>
        <taxon>Mollicutes</taxon>
        <taxon>Entomoplasmatales</taxon>
        <taxon>Spiroplasmataceae</taxon>
        <taxon>Spiroplasma</taxon>
    </lineage>
</organism>
<dbReference type="KEGG" id="sapi:SAPIS_v1c03950"/>
<dbReference type="EMBL" id="CP006682">
    <property type="protein sequence ID" value="AHB36241.1"/>
    <property type="molecule type" value="Genomic_DNA"/>
</dbReference>
<sequence>MFEKKQSLSVTTDIKLINKQLKTVSLPNELKRFIDKNIRFIQNELKKYVRIKKHGSYAIKNVFNFDNPFKVDLLAIKYVSKKNYFVYENEIKTKDHFFDCEICKVNEIVLKALRDKYRINDNINVGYFIKKYPAKYIKNEFIYHTDSVKIDFIKENKIVFSIIIRGALTHNEYPLIICSRNQYSKSFSLNFVKTYKILNKLTLRKLEILFFYIRLNFREKYTAKQRWFIKLKIMEDLQWNLINNNYFKEWLAYAFYQLFPKNKILDELFETKNIYYKKSKPFDKLYSLVKLKNLKWVYNNSYSSTKSFLEKYMKMAETFFEDGNEKNDILFWYDTTPYLKNTTGNSNITMKKRKKLYDDLEIRIVTKNVYPSDNNIGLFLVFISFYKYDINLGEIFNV</sequence>
<dbReference type="HOGENOM" id="CLU_717478_0_0_14"/>
<gene>
    <name evidence="1" type="ORF">SAPIS_v1c03950</name>
</gene>
<dbReference type="OrthoDB" id="388054at2"/>
<name>V5RJF3_SPIAP</name>
<dbReference type="AlphaFoldDB" id="V5RJF3"/>
<evidence type="ECO:0000313" key="2">
    <source>
        <dbReference type="Proteomes" id="UP000018550"/>
    </source>
</evidence>
<dbReference type="STRING" id="1276258.SAPIS_v1c03950"/>
<accession>V5RJF3</accession>
<reference evidence="1 2" key="1">
    <citation type="journal article" date="2014" name="Genome Announc.">
        <title>Complete Genome Sequence of Spiroplasma apis B31T (ATCC 33834), a Bacterium Associated with May Disease of Honeybees (Apis mellifera).</title>
        <authorList>
            <person name="Ku C."/>
            <person name="Lo W.S."/>
            <person name="Chen L.L."/>
            <person name="Kuo C.H."/>
        </authorList>
    </citation>
    <scope>NUCLEOTIDE SEQUENCE [LARGE SCALE GENOMIC DNA]</scope>
    <source>
        <strain evidence="1">B31</strain>
    </source>
</reference>
<evidence type="ECO:0000313" key="1">
    <source>
        <dbReference type="EMBL" id="AHB36241.1"/>
    </source>
</evidence>
<protein>
    <submittedName>
        <fullName evidence="1">Uncharacterized protein</fullName>
    </submittedName>
</protein>
<dbReference type="Proteomes" id="UP000018550">
    <property type="component" value="Chromosome"/>
</dbReference>
<dbReference type="PATRIC" id="fig|1276258.3.peg.393"/>
<keyword evidence="2" id="KW-1185">Reference proteome</keyword>